<feature type="transmembrane region" description="Helical" evidence="1">
    <location>
        <begin position="161"/>
        <end position="181"/>
    </location>
</feature>
<protein>
    <recommendedName>
        <fullName evidence="2">DUF4220 domain-containing protein</fullName>
    </recommendedName>
</protein>
<keyword evidence="1" id="KW-0812">Transmembrane</keyword>
<feature type="transmembrane region" description="Helical" evidence="1">
    <location>
        <begin position="25"/>
        <end position="46"/>
    </location>
</feature>
<feature type="transmembrane region" description="Helical" evidence="1">
    <location>
        <begin position="356"/>
        <end position="383"/>
    </location>
</feature>
<dbReference type="Pfam" id="PF13968">
    <property type="entry name" value="DUF4220"/>
    <property type="match status" value="1"/>
</dbReference>
<feature type="domain" description="DUF4220" evidence="2">
    <location>
        <begin position="61"/>
        <end position="470"/>
    </location>
</feature>
<keyword evidence="1" id="KW-0472">Membrane</keyword>
<organism evidence="3 4">
    <name type="scientific">Panicum virgatum</name>
    <name type="common">Blackwell switchgrass</name>
    <dbReference type="NCBI Taxonomy" id="38727"/>
    <lineage>
        <taxon>Eukaryota</taxon>
        <taxon>Viridiplantae</taxon>
        <taxon>Streptophyta</taxon>
        <taxon>Embryophyta</taxon>
        <taxon>Tracheophyta</taxon>
        <taxon>Spermatophyta</taxon>
        <taxon>Magnoliopsida</taxon>
        <taxon>Liliopsida</taxon>
        <taxon>Poales</taxon>
        <taxon>Poaceae</taxon>
        <taxon>PACMAD clade</taxon>
        <taxon>Panicoideae</taxon>
        <taxon>Panicodae</taxon>
        <taxon>Paniceae</taxon>
        <taxon>Panicinae</taxon>
        <taxon>Panicum</taxon>
        <taxon>Panicum sect. Hiantes</taxon>
    </lineage>
</organism>
<dbReference type="Proteomes" id="UP000823388">
    <property type="component" value="Chromosome 3K"/>
</dbReference>
<dbReference type="PANTHER" id="PTHR31325">
    <property type="entry name" value="OS01G0798800 PROTEIN-RELATED"/>
    <property type="match status" value="1"/>
</dbReference>
<reference evidence="3" key="1">
    <citation type="submission" date="2020-05" db="EMBL/GenBank/DDBJ databases">
        <title>WGS assembly of Panicum virgatum.</title>
        <authorList>
            <person name="Lovell J.T."/>
            <person name="Jenkins J."/>
            <person name="Shu S."/>
            <person name="Juenger T.E."/>
            <person name="Schmutz J."/>
        </authorList>
    </citation>
    <scope>NUCLEOTIDE SEQUENCE</scope>
    <source>
        <strain evidence="3">AP13</strain>
    </source>
</reference>
<feature type="transmembrane region" description="Helical" evidence="1">
    <location>
        <begin position="138"/>
        <end position="155"/>
    </location>
</feature>
<evidence type="ECO:0000259" key="2">
    <source>
        <dbReference type="Pfam" id="PF13968"/>
    </source>
</evidence>
<feature type="transmembrane region" description="Helical" evidence="1">
    <location>
        <begin position="58"/>
        <end position="78"/>
    </location>
</feature>
<dbReference type="EMBL" id="CM029041">
    <property type="protein sequence ID" value="KAG2627991.1"/>
    <property type="molecule type" value="Genomic_DNA"/>
</dbReference>
<accession>A0A8T0UUL7</accession>
<keyword evidence="4" id="KW-1185">Reference proteome</keyword>
<sequence length="761" mass="83982">MSSPTLSPTTPATQTLVNAAMDPPIRASIFVAAVTVHALLLMWLGTRRRCSRHPVLRFILWSLSAAYLPLMSYVLSYMTTNLWPLDQEDQLWLLVSLVLVQFLKAKADMKALAVAAVASPVAADDDINSLKVRPTMESLIYSFWVAGLVIYHIFFDNAGKLEVVILLISPLWALGACRMVLKFVAFHRATSSFALGRNVQLMDGYMVQLQEAVPAAAAAVPRLIVTGERKQDIEESPQGYRIKRAALELVDEPASSLVTLDRVWLESGTLLVPQLKDLCLSFALFKCLRRRFAGYQLAEAGSSWAFRFVRDGLLGREGDHERIFRVIAGELTFASDFYYSPLPVASLGALYAGLHFVLSMLIFSSLCLLVLLLIFVILLAGALDLMGGHSDERPAHYILPKLPVLLALVIAWTEMSEMVASVRSNWTKISIVGHYIRCRSHWARRILSCLLGRCKAPKQWKDEMGQTDLLLLTKPATSLVGKQSMARRLFNRLVSQMRSRHSTLTVPPEVKASILGAFRRSNCGQLSAGTAAVQRRRHAFRHGSITWACLGAGGEGTTATDAILVWGIATGLFENRCSSSRKAPPLSPDDMGVALCLSRYCMYLVAEAPDLLPDNSAWTRRRYQVVKYGIEAALLRMRSKGGDQDLEGAVYGRLADSFGGERSHEVLKKGSRLGKQLVEEAEKQRSQDDAEAGTGDDGGQDAVWKLLAEFWSEMLLYLAPSDNVKGHIQVLQHGGELITLLWVLLLHAGITSRPACHAPEP</sequence>
<evidence type="ECO:0000256" key="1">
    <source>
        <dbReference type="SAM" id="Phobius"/>
    </source>
</evidence>
<dbReference type="AlphaFoldDB" id="A0A8T0UUL7"/>
<proteinExistence type="predicted"/>
<gene>
    <name evidence="3" type="ORF">PVAP13_3KG267019</name>
</gene>
<feature type="transmembrane region" description="Helical" evidence="1">
    <location>
        <begin position="90"/>
        <end position="107"/>
    </location>
</feature>
<dbReference type="InterPro" id="IPR007658">
    <property type="entry name" value="DUF594"/>
</dbReference>
<evidence type="ECO:0000313" key="4">
    <source>
        <dbReference type="Proteomes" id="UP000823388"/>
    </source>
</evidence>
<dbReference type="InterPro" id="IPR025315">
    <property type="entry name" value="DUF4220"/>
</dbReference>
<dbReference type="Pfam" id="PF04578">
    <property type="entry name" value="DUF594"/>
    <property type="match status" value="1"/>
</dbReference>
<comment type="caution">
    <text evidence="3">The sequence shown here is derived from an EMBL/GenBank/DDBJ whole genome shotgun (WGS) entry which is preliminary data.</text>
</comment>
<name>A0A8T0UUL7_PANVG</name>
<evidence type="ECO:0000313" key="3">
    <source>
        <dbReference type="EMBL" id="KAG2627991.1"/>
    </source>
</evidence>
<keyword evidence="1" id="KW-1133">Transmembrane helix</keyword>